<gene>
    <name evidence="2" type="ORF">E3T28_15910</name>
</gene>
<dbReference type="EMBL" id="SOGQ01000088">
    <property type="protein sequence ID" value="TFC94040.1"/>
    <property type="molecule type" value="Genomic_DNA"/>
</dbReference>
<dbReference type="RefSeq" id="WP_134433126.1">
    <property type="nucleotide sequence ID" value="NZ_SOGQ01000088.1"/>
</dbReference>
<proteinExistence type="predicted"/>
<evidence type="ECO:0000313" key="2">
    <source>
        <dbReference type="EMBL" id="TFC94040.1"/>
    </source>
</evidence>
<comment type="caution">
    <text evidence="2">The sequence shown here is derived from an EMBL/GenBank/DDBJ whole genome shotgun (WGS) entry which is preliminary data.</text>
</comment>
<protein>
    <recommendedName>
        <fullName evidence="4">IclR-ED domain-containing protein</fullName>
    </recommendedName>
</protein>
<organism evidence="2 3">
    <name type="scientific">Cryobacterium sinapicolor</name>
    <dbReference type="NCBI Taxonomy" id="1259236"/>
    <lineage>
        <taxon>Bacteria</taxon>
        <taxon>Bacillati</taxon>
        <taxon>Actinomycetota</taxon>
        <taxon>Actinomycetes</taxon>
        <taxon>Micrococcales</taxon>
        <taxon>Microbacteriaceae</taxon>
        <taxon>Cryobacterium</taxon>
    </lineage>
</organism>
<evidence type="ECO:0008006" key="4">
    <source>
        <dbReference type="Google" id="ProtNLM"/>
    </source>
</evidence>
<keyword evidence="3" id="KW-1185">Reference proteome</keyword>
<accession>A0ABY2IUW1</accession>
<dbReference type="Proteomes" id="UP000297853">
    <property type="component" value="Unassembled WGS sequence"/>
</dbReference>
<sequence length="262" mass="29638">MWGKVTFWLRLGAVVFVALVGIGAFMRQAGYVSFHPVFESWVWGVGLVVLAVDNAGTLAVRGVHAQRLKREKDIESALMSMLIILAKSKKLRFEELGASVYVPKRRRDWSNGKAHRHLKRIHRFRPAGFPPKSGIAWHSGAGTVGDCWRDKKTTYWDGTAIARSYPSEKLANLTDESFNKISTRTRQGFSLEQFRNVTGKYCEIIASPIWDESKDRTLLAVLTVDRALTEGDDNRMLHLNSAMTRETVQSVCRVIGTQWRQS</sequence>
<keyword evidence="1" id="KW-1133">Transmembrane helix</keyword>
<evidence type="ECO:0000256" key="1">
    <source>
        <dbReference type="SAM" id="Phobius"/>
    </source>
</evidence>
<name>A0ABY2IUW1_9MICO</name>
<feature type="transmembrane region" description="Helical" evidence="1">
    <location>
        <begin position="7"/>
        <end position="29"/>
    </location>
</feature>
<evidence type="ECO:0000313" key="3">
    <source>
        <dbReference type="Proteomes" id="UP000297853"/>
    </source>
</evidence>
<keyword evidence="1" id="KW-0472">Membrane</keyword>
<reference evidence="2 3" key="1">
    <citation type="submission" date="2019-03" db="EMBL/GenBank/DDBJ databases">
        <title>Genomics of glacier-inhabiting Cryobacterium strains.</title>
        <authorList>
            <person name="Liu Q."/>
            <person name="Xin Y.-H."/>
        </authorList>
    </citation>
    <scope>NUCLEOTIDE SEQUENCE [LARGE SCALE GENOMIC DNA]</scope>
    <source>
        <strain evidence="2 3">TMT1-23-1</strain>
    </source>
</reference>
<feature type="transmembrane region" description="Helical" evidence="1">
    <location>
        <begin position="41"/>
        <end position="60"/>
    </location>
</feature>
<keyword evidence="1" id="KW-0812">Transmembrane</keyword>